<feature type="region of interest" description="Disordered" evidence="1">
    <location>
        <begin position="74"/>
        <end position="112"/>
    </location>
</feature>
<organism evidence="4 5">
    <name type="scientific">Kribbella qitaiheensis</name>
    <dbReference type="NCBI Taxonomy" id="1544730"/>
    <lineage>
        <taxon>Bacteria</taxon>
        <taxon>Bacillati</taxon>
        <taxon>Actinomycetota</taxon>
        <taxon>Actinomycetes</taxon>
        <taxon>Propionibacteriales</taxon>
        <taxon>Kribbellaceae</taxon>
        <taxon>Kribbella</taxon>
    </lineage>
</organism>
<dbReference type="Pfam" id="PF10646">
    <property type="entry name" value="Germane"/>
    <property type="match status" value="1"/>
</dbReference>
<keyword evidence="2" id="KW-0472">Membrane</keyword>
<protein>
    <recommendedName>
        <fullName evidence="3">GerMN domain-containing protein</fullName>
    </recommendedName>
</protein>
<feature type="compositionally biased region" description="Low complexity" evidence="1">
    <location>
        <begin position="88"/>
        <end position="102"/>
    </location>
</feature>
<evidence type="ECO:0000256" key="2">
    <source>
        <dbReference type="SAM" id="Phobius"/>
    </source>
</evidence>
<sequence length="366" mass="38946">MTNPDDQFDELMRRALSAEADRVEPTDSLHEIQSRVRSQRKVVTRRPWVITAGAAAIGTAAAIGAFTMLGDDARNTGEPEVAGPPVGTTSSKATAPATTLPSQATVPPSAVPTEKASVAKDSGTPEPMVKSRAVSVYWLGKSTGNDTGAGVRLYRTFARVSGRPALEAVRMMSSGKTEDPDYYSLWQDATPSSVTQADGVVTVDFKTLPQQKLEAGIAQVAVQQLVYTVQGALGDQSAQVRVTLQGRSGVTLFGQVDTRQAFSRAQAADVQALVWINSPTEGEAVSNLVTVDGIAATFEATVNWRASNPKTKQLVQGQTTTKQGQGFSPFSFTTKLAPGRWQVDAYLISPQDGRITDLDSKTVSVR</sequence>
<dbReference type="SMART" id="SM00909">
    <property type="entry name" value="Germane"/>
    <property type="match status" value="1"/>
</dbReference>
<accession>A0A7G6X649</accession>
<feature type="transmembrane region" description="Helical" evidence="2">
    <location>
        <begin position="47"/>
        <end position="69"/>
    </location>
</feature>
<evidence type="ECO:0000313" key="4">
    <source>
        <dbReference type="EMBL" id="QNE21714.1"/>
    </source>
</evidence>
<gene>
    <name evidence="4" type="ORF">F1D05_32085</name>
</gene>
<dbReference type="EMBL" id="CP043661">
    <property type="protein sequence ID" value="QNE21714.1"/>
    <property type="molecule type" value="Genomic_DNA"/>
</dbReference>
<dbReference type="AlphaFoldDB" id="A0A7G6X649"/>
<dbReference type="KEGG" id="kqi:F1D05_32085"/>
<keyword evidence="5" id="KW-1185">Reference proteome</keyword>
<dbReference type="Proteomes" id="UP000515563">
    <property type="component" value="Chromosome"/>
</dbReference>
<dbReference type="Pfam" id="PF10648">
    <property type="entry name" value="Gmad2"/>
    <property type="match status" value="1"/>
</dbReference>
<keyword evidence="2" id="KW-1133">Transmembrane helix</keyword>
<evidence type="ECO:0000313" key="5">
    <source>
        <dbReference type="Proteomes" id="UP000515563"/>
    </source>
</evidence>
<reference evidence="5" key="1">
    <citation type="submission" date="2019-09" db="EMBL/GenBank/DDBJ databases">
        <title>Antimicrobial potential of Antarctic Bacteria.</title>
        <authorList>
            <person name="Benaud N."/>
            <person name="Edwards R.J."/>
            <person name="Ferrari B.C."/>
        </authorList>
    </citation>
    <scope>NUCLEOTIDE SEQUENCE [LARGE SCALE GENOMIC DNA]</scope>
    <source>
        <strain evidence="5">SPB151</strain>
    </source>
</reference>
<reference evidence="4 5" key="2">
    <citation type="journal article" date="2020" name="Microbiol. Resour. Announc.">
        <title>Antarctic desert soil bacteria exhibit high novel natural product potential, evaluated through long-read genome sequencing and comparative genomics.</title>
        <authorList>
            <person name="Benaud N."/>
            <person name="Edwards R.J."/>
            <person name="Amos T.G."/>
            <person name="D'Agostino P.M."/>
            <person name="Gutierrez-Chavez C."/>
            <person name="Montgomery K."/>
            <person name="Nicetic I."/>
            <person name="Ferrari B.C."/>
        </authorList>
    </citation>
    <scope>NUCLEOTIDE SEQUENCE [LARGE SCALE GENOMIC DNA]</scope>
    <source>
        <strain evidence="4 5">SPB151</strain>
    </source>
</reference>
<name>A0A7G6X649_9ACTN</name>
<feature type="domain" description="GerMN" evidence="3">
    <location>
        <begin position="165"/>
        <end position="253"/>
    </location>
</feature>
<dbReference type="RefSeq" id="WP_185444123.1">
    <property type="nucleotide sequence ID" value="NZ_CP043661.1"/>
</dbReference>
<dbReference type="InterPro" id="IPR019606">
    <property type="entry name" value="GerMN"/>
</dbReference>
<dbReference type="InterPro" id="IPR018911">
    <property type="entry name" value="Gmad2_Ig-like_dom"/>
</dbReference>
<evidence type="ECO:0000259" key="3">
    <source>
        <dbReference type="SMART" id="SM00909"/>
    </source>
</evidence>
<proteinExistence type="predicted"/>
<keyword evidence="2" id="KW-0812">Transmembrane</keyword>
<evidence type="ECO:0000256" key="1">
    <source>
        <dbReference type="SAM" id="MobiDB-lite"/>
    </source>
</evidence>